<evidence type="ECO:0000313" key="8">
    <source>
        <dbReference type="Proteomes" id="UP001415857"/>
    </source>
</evidence>
<protein>
    <submittedName>
        <fullName evidence="7">Uncharacterized protein</fullName>
    </submittedName>
</protein>
<organism evidence="7 8">
    <name type="scientific">Liquidambar formosana</name>
    <name type="common">Formosan gum</name>
    <dbReference type="NCBI Taxonomy" id="63359"/>
    <lineage>
        <taxon>Eukaryota</taxon>
        <taxon>Viridiplantae</taxon>
        <taxon>Streptophyta</taxon>
        <taxon>Embryophyta</taxon>
        <taxon>Tracheophyta</taxon>
        <taxon>Spermatophyta</taxon>
        <taxon>Magnoliopsida</taxon>
        <taxon>eudicotyledons</taxon>
        <taxon>Gunneridae</taxon>
        <taxon>Pentapetalae</taxon>
        <taxon>Saxifragales</taxon>
        <taxon>Altingiaceae</taxon>
        <taxon>Liquidambar</taxon>
    </lineage>
</organism>
<dbReference type="GO" id="GO:0016125">
    <property type="term" value="P:sterol metabolic process"/>
    <property type="evidence" value="ECO:0007669"/>
    <property type="project" value="TreeGrafter"/>
</dbReference>
<dbReference type="AlphaFoldDB" id="A0AAP0R932"/>
<evidence type="ECO:0000256" key="4">
    <source>
        <dbReference type="ARBA" id="ARBA00022989"/>
    </source>
</evidence>
<keyword evidence="3 6" id="KW-0479">Metal-binding</keyword>
<gene>
    <name evidence="7" type="ORF">L1049_026821</name>
</gene>
<dbReference type="Proteomes" id="UP001415857">
    <property type="component" value="Unassembled WGS sequence"/>
</dbReference>
<dbReference type="GO" id="GO:0016705">
    <property type="term" value="F:oxidoreductase activity, acting on paired donors, with incorporation or reduction of molecular oxygen"/>
    <property type="evidence" value="ECO:0007669"/>
    <property type="project" value="InterPro"/>
</dbReference>
<dbReference type="GO" id="GO:0010268">
    <property type="term" value="P:brassinosteroid homeostasis"/>
    <property type="evidence" value="ECO:0007669"/>
    <property type="project" value="TreeGrafter"/>
</dbReference>
<name>A0AAP0R932_LIQFO</name>
<accession>A0AAP0R932</accession>
<dbReference type="InterPro" id="IPR001128">
    <property type="entry name" value="Cyt_P450"/>
</dbReference>
<dbReference type="InterPro" id="IPR036396">
    <property type="entry name" value="Cyt_P450_sf"/>
</dbReference>
<dbReference type="GO" id="GO:0016132">
    <property type="term" value="P:brassinosteroid biosynthetic process"/>
    <property type="evidence" value="ECO:0007669"/>
    <property type="project" value="TreeGrafter"/>
</dbReference>
<feature type="binding site" description="axial binding residue" evidence="6">
    <location>
        <position position="434"/>
    </location>
    <ligand>
        <name>heme</name>
        <dbReference type="ChEBI" id="CHEBI:30413"/>
    </ligand>
    <ligandPart>
        <name>Fe</name>
        <dbReference type="ChEBI" id="CHEBI:18248"/>
    </ligandPart>
</feature>
<evidence type="ECO:0000256" key="5">
    <source>
        <dbReference type="ARBA" id="ARBA00023004"/>
    </source>
</evidence>
<comment type="caution">
    <text evidence="7">The sequence shown here is derived from an EMBL/GenBank/DDBJ whole genome shotgun (WGS) entry which is preliminary data.</text>
</comment>
<keyword evidence="4" id="KW-1133">Transmembrane helix</keyword>
<evidence type="ECO:0000256" key="3">
    <source>
        <dbReference type="ARBA" id="ARBA00022723"/>
    </source>
</evidence>
<dbReference type="Pfam" id="PF00067">
    <property type="entry name" value="p450"/>
    <property type="match status" value="1"/>
</dbReference>
<dbReference type="CDD" id="cd11043">
    <property type="entry name" value="CYP90-like"/>
    <property type="match status" value="1"/>
</dbReference>
<comment type="subcellular location">
    <subcellularLocation>
        <location evidence="1">Membrane</location>
        <topology evidence="1">Single-pass membrane protein</topology>
    </subcellularLocation>
</comment>
<comment type="cofactor">
    <cofactor evidence="6">
        <name>heme</name>
        <dbReference type="ChEBI" id="CHEBI:30413"/>
    </cofactor>
</comment>
<dbReference type="PANTHER" id="PTHR24286:SF189">
    <property type="entry name" value="CYTOCHROME P450, FAMILY 722, SUBFAMILY A, POLYPEPTIDE 1"/>
    <property type="match status" value="1"/>
</dbReference>
<dbReference type="Gene3D" id="1.10.630.10">
    <property type="entry name" value="Cytochrome P450"/>
    <property type="match status" value="1"/>
</dbReference>
<keyword evidence="4" id="KW-0472">Membrane</keyword>
<dbReference type="GO" id="GO:0004497">
    <property type="term" value="F:monooxygenase activity"/>
    <property type="evidence" value="ECO:0007669"/>
    <property type="project" value="InterPro"/>
</dbReference>
<keyword evidence="8" id="KW-1185">Reference proteome</keyword>
<dbReference type="GO" id="GO:0005506">
    <property type="term" value="F:iron ion binding"/>
    <property type="evidence" value="ECO:0007669"/>
    <property type="project" value="InterPro"/>
</dbReference>
<evidence type="ECO:0000313" key="7">
    <source>
        <dbReference type="EMBL" id="KAK9271231.1"/>
    </source>
</evidence>
<proteinExistence type="predicted"/>
<evidence type="ECO:0000256" key="6">
    <source>
        <dbReference type="PIRSR" id="PIRSR602401-1"/>
    </source>
</evidence>
<dbReference type="PROSITE" id="PS00086">
    <property type="entry name" value="CYTOCHROME_P450"/>
    <property type="match status" value="1"/>
</dbReference>
<dbReference type="PANTHER" id="PTHR24286">
    <property type="entry name" value="CYTOCHROME P450 26"/>
    <property type="match status" value="1"/>
</dbReference>
<keyword evidence="5 6" id="KW-0408">Iron</keyword>
<dbReference type="PRINTS" id="PR00385">
    <property type="entry name" value="P450"/>
</dbReference>
<dbReference type="SUPFAM" id="SSF48264">
    <property type="entry name" value="Cytochrome P450"/>
    <property type="match status" value="1"/>
</dbReference>
<dbReference type="GO" id="GO:0016020">
    <property type="term" value="C:membrane"/>
    <property type="evidence" value="ECO:0007669"/>
    <property type="project" value="UniProtKB-SubCell"/>
</dbReference>
<keyword evidence="2" id="KW-0812">Transmembrane</keyword>
<dbReference type="GO" id="GO:0020037">
    <property type="term" value="F:heme binding"/>
    <property type="evidence" value="ECO:0007669"/>
    <property type="project" value="InterPro"/>
</dbReference>
<dbReference type="InterPro" id="IPR017972">
    <property type="entry name" value="Cyt_P450_CS"/>
</dbReference>
<dbReference type="EMBL" id="JBBPBK010000014">
    <property type="protein sequence ID" value="KAK9271231.1"/>
    <property type="molecule type" value="Genomic_DNA"/>
</dbReference>
<evidence type="ECO:0000256" key="2">
    <source>
        <dbReference type="ARBA" id="ARBA00022692"/>
    </source>
</evidence>
<reference evidence="7 8" key="1">
    <citation type="journal article" date="2024" name="Plant J.">
        <title>Genome sequences and population genomics reveal climatic adaptation and genomic divergence between two closely related sweetgum species.</title>
        <authorList>
            <person name="Xu W.Q."/>
            <person name="Ren C.Q."/>
            <person name="Zhang X.Y."/>
            <person name="Comes H.P."/>
            <person name="Liu X.H."/>
            <person name="Li Y.G."/>
            <person name="Kettle C.J."/>
            <person name="Jalonen R."/>
            <person name="Gaisberger H."/>
            <person name="Ma Y.Z."/>
            <person name="Qiu Y.X."/>
        </authorList>
    </citation>
    <scope>NUCLEOTIDE SEQUENCE [LARGE SCALE GENOMIC DNA]</scope>
    <source>
        <strain evidence="7">Hangzhou</strain>
    </source>
</reference>
<evidence type="ECO:0000256" key="1">
    <source>
        <dbReference type="ARBA" id="ARBA00004167"/>
    </source>
</evidence>
<keyword evidence="6" id="KW-0349">Heme</keyword>
<sequence length="716" mass="80111">MLLLWPYVSPCLCCCTVLLLVALVFLMRGIAKILRFPRPESTANIPPGSRGLPLIGETLQFMAAINCSQGFYDFVRVRHLRYGNCFKTNIFGETHVFVSSTESAKVILNNDLGRFTKRYIRSIADLVGDQSLLCASQQRHKLIRNRLINLFSTASISSFVKQFDELIVKSLADWQNGGTVVVLDEALKITFKAMCKMLMSLESGHELDMLHKDVALVCEAMLAFPLRLPWTRFYKGLQARKRIMSALEKMISERRGLKAHHEDFLQHLLAEDDRANGNEVPSLTDAQIQDNILTMIIAGQDTTASAITWMVKYLDENQQVLDDLGAEQLFLAKKATPKSFLTLEDLNEMAFASKVVKESLRMASVVPWFPRLALQDCEIQGFRIKKGWNVNIDARSIHVDPTVYHDPDKFFPSRFDDELKPYSFLAFGIGGRTCLGMNMAKAMMLVFLHRLITTYNFSVTDRRSSFGGFSRSKLSDWVLWYRFGSSAFFVTVGTVSTAFSETVATVCSCIGGSAFVKHTICLSWCEVSSAGGGSLSAANFMERLTVSDVLVVEIVSCGVVFVRVLAGKLAGLRHQGDDNDVSDDENRGSANEYDGEFTEILSGELDGCRKPRRQPGECDQSDAHLEHEHELLEPSKPSVPAHGVGFLSFDVIKVEGIHFLEKIQETDILIHDGLVFPRERSVNKPALEPIRDRTTTTTRGDCVGRMPAGHFGFFWK</sequence>
<dbReference type="InterPro" id="IPR002401">
    <property type="entry name" value="Cyt_P450_E_grp-I"/>
</dbReference>
<dbReference type="PRINTS" id="PR00463">
    <property type="entry name" value="EP450I"/>
</dbReference>